<keyword evidence="4 5" id="KW-0234">DNA repair</keyword>
<dbReference type="EMBL" id="BSUM01000001">
    <property type="protein sequence ID" value="GMA31657.1"/>
    <property type="molecule type" value="Genomic_DNA"/>
</dbReference>
<accession>A0AA37XEC0</accession>
<dbReference type="GO" id="GO:0006284">
    <property type="term" value="P:base-excision repair"/>
    <property type="evidence" value="ECO:0007669"/>
    <property type="project" value="InterPro"/>
</dbReference>
<reference evidence="6" key="2">
    <citation type="submission" date="2023-02" db="EMBL/GenBank/DDBJ databases">
        <authorList>
            <person name="Sun Q."/>
            <person name="Mori K."/>
        </authorList>
    </citation>
    <scope>NUCLEOTIDE SEQUENCE</scope>
    <source>
        <strain evidence="6">NBRC 112290</strain>
    </source>
</reference>
<dbReference type="RefSeq" id="WP_284250445.1">
    <property type="nucleotide sequence ID" value="NZ_BSUM01000001.1"/>
</dbReference>
<dbReference type="InterPro" id="IPR036995">
    <property type="entry name" value="MPG_sf"/>
</dbReference>
<comment type="caution">
    <text evidence="6">The sequence shown here is derived from an EMBL/GenBank/DDBJ whole genome shotgun (WGS) entry which is preliminary data.</text>
</comment>
<reference evidence="6" key="1">
    <citation type="journal article" date="2014" name="Int. J. Syst. Evol. Microbiol.">
        <title>Complete genome sequence of Corynebacterium casei LMG S-19264T (=DSM 44701T), isolated from a smear-ripened cheese.</title>
        <authorList>
            <consortium name="US DOE Joint Genome Institute (JGI-PGF)"/>
            <person name="Walter F."/>
            <person name="Albersmeier A."/>
            <person name="Kalinowski J."/>
            <person name="Ruckert C."/>
        </authorList>
    </citation>
    <scope>NUCLEOTIDE SEQUENCE</scope>
    <source>
        <strain evidence="6">NBRC 112290</strain>
    </source>
</reference>
<dbReference type="Proteomes" id="UP001157161">
    <property type="component" value="Unassembled WGS sequence"/>
</dbReference>
<dbReference type="NCBIfam" id="NF002003">
    <property type="entry name" value="PRK00802.1-3"/>
    <property type="match status" value="1"/>
</dbReference>
<dbReference type="InterPro" id="IPR011034">
    <property type="entry name" value="Formyl_transferase-like_C_sf"/>
</dbReference>
<dbReference type="PANTHER" id="PTHR10429">
    <property type="entry name" value="DNA-3-METHYLADENINE GLYCOSYLASE"/>
    <property type="match status" value="1"/>
</dbReference>
<sequence length="216" mass="22529">MRERSAAVLEGAQGAPRVAPDAAWFTRSPQEVALGLLDAHVRAKSADGAVTVRLSEVEAYGGADDPGSHAFRGRTARNAAMFGPPGHVYVYFTYGMHWCANLVTGPDGEASAVLLRAGEVVEGVELARTRRPTSRTDRDLASGPARLANALGIRGGHDGADALDPGGAVSLRVREVPAGGVAGGPRTGVSGDGGLARYPWRYRLEGDPTVSRYRAA</sequence>
<protein>
    <recommendedName>
        <fullName evidence="5">Putative 3-methyladenine DNA glycosylase</fullName>
        <ecNumber evidence="5">3.2.2.-</ecNumber>
    </recommendedName>
</protein>
<dbReference type="GO" id="GO:0003905">
    <property type="term" value="F:alkylbase DNA N-glycosylase activity"/>
    <property type="evidence" value="ECO:0007669"/>
    <property type="project" value="InterPro"/>
</dbReference>
<evidence type="ECO:0000256" key="5">
    <source>
        <dbReference type="HAMAP-Rule" id="MF_00527"/>
    </source>
</evidence>
<dbReference type="SUPFAM" id="SSF50486">
    <property type="entry name" value="FMT C-terminal domain-like"/>
    <property type="match status" value="1"/>
</dbReference>
<evidence type="ECO:0000256" key="3">
    <source>
        <dbReference type="ARBA" id="ARBA00022801"/>
    </source>
</evidence>
<evidence type="ECO:0000313" key="6">
    <source>
        <dbReference type="EMBL" id="GMA31657.1"/>
    </source>
</evidence>
<evidence type="ECO:0000313" key="7">
    <source>
        <dbReference type="Proteomes" id="UP001157161"/>
    </source>
</evidence>
<dbReference type="HAMAP" id="MF_00527">
    <property type="entry name" value="3MGH"/>
    <property type="match status" value="1"/>
</dbReference>
<dbReference type="NCBIfam" id="TIGR00567">
    <property type="entry name" value="3mg"/>
    <property type="match status" value="1"/>
</dbReference>
<dbReference type="GO" id="GO:0003677">
    <property type="term" value="F:DNA binding"/>
    <property type="evidence" value="ECO:0007669"/>
    <property type="project" value="InterPro"/>
</dbReference>
<dbReference type="PANTHER" id="PTHR10429:SF0">
    <property type="entry name" value="DNA-3-METHYLADENINE GLYCOSYLASE"/>
    <property type="match status" value="1"/>
</dbReference>
<evidence type="ECO:0000256" key="1">
    <source>
        <dbReference type="ARBA" id="ARBA00009232"/>
    </source>
</evidence>
<dbReference type="Gene3D" id="3.10.300.10">
    <property type="entry name" value="Methylpurine-DNA glycosylase (MPG)"/>
    <property type="match status" value="1"/>
</dbReference>
<keyword evidence="7" id="KW-1185">Reference proteome</keyword>
<dbReference type="AlphaFoldDB" id="A0AA37XEC0"/>
<keyword evidence="2 5" id="KW-0227">DNA damage</keyword>
<keyword evidence="3 5" id="KW-0378">Hydrolase</keyword>
<proteinExistence type="inferred from homology"/>
<name>A0AA37XEC0_9MICO</name>
<dbReference type="InterPro" id="IPR003180">
    <property type="entry name" value="MPG"/>
</dbReference>
<dbReference type="EC" id="3.2.2.-" evidence="5"/>
<dbReference type="CDD" id="cd00540">
    <property type="entry name" value="AAG"/>
    <property type="match status" value="1"/>
</dbReference>
<organism evidence="6 7">
    <name type="scientific">Litorihabitans aurantiacus</name>
    <dbReference type="NCBI Taxonomy" id="1930061"/>
    <lineage>
        <taxon>Bacteria</taxon>
        <taxon>Bacillati</taxon>
        <taxon>Actinomycetota</taxon>
        <taxon>Actinomycetes</taxon>
        <taxon>Micrococcales</taxon>
        <taxon>Beutenbergiaceae</taxon>
        <taxon>Litorihabitans</taxon>
    </lineage>
</organism>
<gene>
    <name evidence="6" type="ORF">GCM10025875_16490</name>
</gene>
<evidence type="ECO:0000256" key="2">
    <source>
        <dbReference type="ARBA" id="ARBA00022763"/>
    </source>
</evidence>
<dbReference type="Pfam" id="PF02245">
    <property type="entry name" value="Pur_DNA_glyco"/>
    <property type="match status" value="1"/>
</dbReference>
<comment type="similarity">
    <text evidence="1 5">Belongs to the DNA glycosylase MPG family.</text>
</comment>
<evidence type="ECO:0000256" key="4">
    <source>
        <dbReference type="ARBA" id="ARBA00023204"/>
    </source>
</evidence>